<evidence type="ECO:0000313" key="3">
    <source>
        <dbReference type="EMBL" id="BDG59780.1"/>
    </source>
</evidence>
<dbReference type="KEGG" id="cmic:caldi_08700"/>
<dbReference type="Gene3D" id="3.30.420.40">
    <property type="match status" value="2"/>
</dbReference>
<dbReference type="AlphaFoldDB" id="A0AA35G7E8"/>
<keyword evidence="4" id="KW-1185">Reference proteome</keyword>
<accession>A0AA35G7E8</accession>
<proteinExistence type="predicted"/>
<gene>
    <name evidence="3" type="ORF">caldi_08700</name>
</gene>
<dbReference type="InterPro" id="IPR049067">
    <property type="entry name" value="MreB-like_C"/>
</dbReference>
<dbReference type="InterPro" id="IPR040607">
    <property type="entry name" value="ALP_N"/>
</dbReference>
<dbReference type="SUPFAM" id="SSF53067">
    <property type="entry name" value="Actin-like ATPase domain"/>
    <property type="match status" value="2"/>
</dbReference>
<feature type="domain" description="Actin homologue MreB-like C-terminal" evidence="2">
    <location>
        <begin position="198"/>
        <end position="327"/>
    </location>
</feature>
<sequence>MIAVGLDLGNGLLKLAGPRPGDRLLVPHALAPAEGVHRDLYMLSPGEDPVQHLHAEIRAPFLDGPRQIFAGELALREYPDRVLEVEAGERKAGSDRLLLLALTALAAAVHRTDRLTTVARLSLAVALPMAEAADPAARQTLAARLRGRHTVRWLSTPPWDGRSLDLVVDMVDVIPEGAAAFLAMAALDPGLLDETVAVVDVGVRSVDWAIFTQGRFQPGPSGGTTDGGLATAADRILAAARQRHGPHVARHRGDVLNALHEAARTGGPVVLWGLGRPYDLTDVARHELTRLARDVTRLVTEAVSRAGNVTRLLLIGGGGLLLAPYLQDSSRLPVTLADDPLWANAAGLWHRAWGRAEAVVA</sequence>
<evidence type="ECO:0000259" key="2">
    <source>
        <dbReference type="Pfam" id="PF21522"/>
    </source>
</evidence>
<dbReference type="InterPro" id="IPR043129">
    <property type="entry name" value="ATPase_NBD"/>
</dbReference>
<dbReference type="Pfam" id="PF17989">
    <property type="entry name" value="ALP_N"/>
    <property type="match status" value="1"/>
</dbReference>
<organism evidence="3 4">
    <name type="scientific">Caldinitratiruptor microaerophilus</name>
    <dbReference type="NCBI Taxonomy" id="671077"/>
    <lineage>
        <taxon>Bacteria</taxon>
        <taxon>Bacillati</taxon>
        <taxon>Bacillota</taxon>
        <taxon>Clostridia</taxon>
        <taxon>Eubacteriales</taxon>
        <taxon>Symbiobacteriaceae</taxon>
        <taxon>Caldinitratiruptor</taxon>
    </lineage>
</organism>
<name>A0AA35G7E8_9FIRM</name>
<feature type="domain" description="Actin-like protein N-terminal" evidence="1">
    <location>
        <begin position="5"/>
        <end position="178"/>
    </location>
</feature>
<evidence type="ECO:0000313" key="4">
    <source>
        <dbReference type="Proteomes" id="UP001163687"/>
    </source>
</evidence>
<reference evidence="3" key="1">
    <citation type="submission" date="2022-03" db="EMBL/GenBank/DDBJ databases">
        <title>Complete genome sequence of Caldinitratiruptor microaerophilus.</title>
        <authorList>
            <person name="Mukaiyama R."/>
            <person name="Nishiyama T."/>
            <person name="Ueda K."/>
        </authorList>
    </citation>
    <scope>NUCLEOTIDE SEQUENCE</scope>
    <source>
        <strain evidence="3">JCM 16183</strain>
    </source>
</reference>
<dbReference type="EMBL" id="AP025628">
    <property type="protein sequence ID" value="BDG59780.1"/>
    <property type="molecule type" value="Genomic_DNA"/>
</dbReference>
<dbReference type="Pfam" id="PF21522">
    <property type="entry name" value="MreB-like_C"/>
    <property type="match status" value="1"/>
</dbReference>
<evidence type="ECO:0000259" key="1">
    <source>
        <dbReference type="Pfam" id="PF17989"/>
    </source>
</evidence>
<evidence type="ECO:0008006" key="5">
    <source>
        <dbReference type="Google" id="ProtNLM"/>
    </source>
</evidence>
<protein>
    <recommendedName>
        <fullName evidence="5">Actin-like protein N-terminal domain-containing protein</fullName>
    </recommendedName>
</protein>
<dbReference type="RefSeq" id="WP_264843879.1">
    <property type="nucleotide sequence ID" value="NZ_AP025628.1"/>
</dbReference>
<dbReference type="Proteomes" id="UP001163687">
    <property type="component" value="Chromosome"/>
</dbReference>